<evidence type="ECO:0000313" key="5">
    <source>
        <dbReference type="RefSeq" id="XP_025408594.1"/>
    </source>
</evidence>
<feature type="compositionally biased region" description="Acidic residues" evidence="1">
    <location>
        <begin position="595"/>
        <end position="612"/>
    </location>
</feature>
<dbReference type="Gene3D" id="2.30.42.10">
    <property type="match status" value="1"/>
</dbReference>
<dbReference type="InterPro" id="IPR011993">
    <property type="entry name" value="PH-like_dom_sf"/>
</dbReference>
<sequence length="1358" mass="152959">MTTPVFVSSRVRENASNNNGQFNRASQRIFITPAVAAPDTTNKGKTNHATTQANINSESMESEESKKQGPKTRSQQFYSKQDIVEQYCLSDKQLQVLNRVRQPPALFGCISSHRESYCGPRNSPNLLTACVRRRIPSDENLHDLYKRLPADCAPYPRWSRYHHCHPDVFPVHHCHQLNVAEAPLPTCQRSPAARRHKCWPPEEEEYPHRTCHSACHGRATGCDYPEFHHCAPHYLPPPPPPPPSTSRMRHVSFARSHTVTSFDNVSLKSANSSKSLERLIDGRKTPEPVCPVESPKVIVLEKVKRAQKVQATQTDGVKSISPGTPHKTKLVSQKTSSKKNPQPHESPKSVVRPPEPCNNEILIDFEPKDPPIRKRNKTLLQKTVSDGEILIGEIIRSRSREDVEASVSDGEQCYKNLVASSCTAEGSLENFHENEIILCEGFYKSKSNICLSDSPSTYRVKTPSSSNEHEPSDLSQATVLQFENVSKKTKLKDDYPCDVVQKKIIRYTDLPLKSSDLIEQGNTHSNALTNSPVVLEPSEISTSTEDYVTATDSASYTTTPTQGPSITSSSFDSESSKYSLPHPIFDHDTAIDPTDPIDEELGDGEDSSDDESSTSGSYSVKCSIEDNRSSASSDENTRIRPKSILKLAKSIPKSKSINVEEPNPNNSNSPNLTSNNRTTTTSQTDVLDSNLIKKLMGNGFATKISVPVYSSDESLKSAEQRRRPSPRRKSIGAMTFINSIDKKTPAINKPEKRRESLPEINLLGTPQNALDKTEKSKTEFNFDDKPQCTLSSKVSQITYLSQTNNLNLKTVSAESLRSISPGSDSVFYSDPCNRASLSSRCTRCNNEVDIDYANNTNNEVIDIVKPPEGFGDSPEEPPSTPLRQLTKRYRSEERKKNNRSEHTRAKSEERVKNHRERERPMTRSTDVSMEKLNGSSSSLHSDDDDWSGIYTTPFTSFSWVYIDEVEEFYVWKKPSDLPDIKCSPVLQRRDSIESTCSEHEFRVKYQTITHRMVHRKSSLEMFKRLASKSFDSDKRLMVKRESGEFGFRIHGAKPVVVSAIETGTAAENSGLKVGDIIISINDMCVLDASHSEFVNVAHSGSDVLELEVARTCDILTPQIDPSVIDKRIVLASILWKFSIGTKKMKNCWQPRYFCLKTDNCLYYYKSASLKRDRHPLGALNLKGITVVKTSETGRLYSFRLERKDHKKTRLHIAANSAENAERWIEAISEATKCQSMEWLNENNLKSVVTIDPESDCQGFLSTLVHHCGKSWKKYYCVLKDARLYFFVDSVTRFANGMACLHGYKVQSSVNASIRKFAFELIPPDLSFRYFYFYTDTEVDKKKWIAALEYSIERWINVS</sequence>
<feature type="compositionally biased region" description="Basic and acidic residues" evidence="1">
    <location>
        <begin position="713"/>
        <end position="722"/>
    </location>
</feature>
<dbReference type="PROSITE" id="PS50106">
    <property type="entry name" value="PDZ"/>
    <property type="match status" value="1"/>
</dbReference>
<feature type="compositionally biased region" description="Polar residues" evidence="1">
    <location>
        <begin position="539"/>
        <end position="564"/>
    </location>
</feature>
<feature type="compositionally biased region" description="Polar residues" evidence="1">
    <location>
        <begin position="330"/>
        <end position="340"/>
    </location>
</feature>
<feature type="region of interest" description="Disordered" evidence="1">
    <location>
        <begin position="523"/>
        <end position="685"/>
    </location>
</feature>
<feature type="compositionally biased region" description="Polar residues" evidence="1">
    <location>
        <begin position="523"/>
        <end position="532"/>
    </location>
</feature>
<feature type="compositionally biased region" description="Low complexity" evidence="1">
    <location>
        <begin position="565"/>
        <end position="579"/>
    </location>
</feature>
<protein>
    <submittedName>
        <fullName evidence="5">Uncharacterized protein LOC112682271 isoform X1</fullName>
    </submittedName>
</protein>
<dbReference type="Proteomes" id="UP000694846">
    <property type="component" value="Unplaced"/>
</dbReference>
<dbReference type="PANTHER" id="PTHR47644">
    <property type="entry name" value="AGAP008221-PA"/>
    <property type="match status" value="1"/>
</dbReference>
<feature type="region of interest" description="Disordered" evidence="1">
    <location>
        <begin position="36"/>
        <end position="76"/>
    </location>
</feature>
<gene>
    <name evidence="5" type="primary">LOC112682271</name>
</gene>
<dbReference type="RefSeq" id="XP_025408594.1">
    <property type="nucleotide sequence ID" value="XM_025552809.1"/>
</dbReference>
<proteinExistence type="predicted"/>
<dbReference type="Gene3D" id="2.30.29.30">
    <property type="entry name" value="Pleckstrin-homology domain (PH domain)/Phosphotyrosine-binding domain (PTB)"/>
    <property type="match status" value="2"/>
</dbReference>
<feature type="compositionally biased region" description="Polar residues" evidence="1">
    <location>
        <begin position="14"/>
        <end position="24"/>
    </location>
</feature>
<dbReference type="PROSITE" id="PS50003">
    <property type="entry name" value="PH_DOMAIN"/>
    <property type="match status" value="2"/>
</dbReference>
<accession>A0A8B8FCJ6</accession>
<evidence type="ECO:0000256" key="1">
    <source>
        <dbReference type="SAM" id="MobiDB-lite"/>
    </source>
</evidence>
<keyword evidence="4" id="KW-1185">Reference proteome</keyword>
<dbReference type="SMART" id="SM00233">
    <property type="entry name" value="PH"/>
    <property type="match status" value="2"/>
</dbReference>
<dbReference type="SUPFAM" id="SSF50729">
    <property type="entry name" value="PH domain-like"/>
    <property type="match status" value="2"/>
</dbReference>
<dbReference type="InterPro" id="IPR001849">
    <property type="entry name" value="PH_domain"/>
</dbReference>
<evidence type="ECO:0000259" key="2">
    <source>
        <dbReference type="PROSITE" id="PS50003"/>
    </source>
</evidence>
<feature type="compositionally biased region" description="Polar residues" evidence="1">
    <location>
        <begin position="39"/>
        <end position="56"/>
    </location>
</feature>
<dbReference type="Pfam" id="PF00169">
    <property type="entry name" value="PH"/>
    <property type="match status" value="2"/>
</dbReference>
<dbReference type="CDD" id="cd00136">
    <property type="entry name" value="PDZ_canonical"/>
    <property type="match status" value="1"/>
</dbReference>
<feature type="compositionally biased region" description="Low complexity" evidence="1">
    <location>
        <begin position="662"/>
        <end position="684"/>
    </location>
</feature>
<organism evidence="4 5">
    <name type="scientific">Sipha flava</name>
    <name type="common">yellow sugarcane aphid</name>
    <dbReference type="NCBI Taxonomy" id="143950"/>
    <lineage>
        <taxon>Eukaryota</taxon>
        <taxon>Metazoa</taxon>
        <taxon>Ecdysozoa</taxon>
        <taxon>Arthropoda</taxon>
        <taxon>Hexapoda</taxon>
        <taxon>Insecta</taxon>
        <taxon>Pterygota</taxon>
        <taxon>Neoptera</taxon>
        <taxon>Paraneoptera</taxon>
        <taxon>Hemiptera</taxon>
        <taxon>Sternorrhyncha</taxon>
        <taxon>Aphidomorpha</taxon>
        <taxon>Aphidoidea</taxon>
        <taxon>Aphididae</taxon>
        <taxon>Sipha</taxon>
    </lineage>
</organism>
<feature type="compositionally biased region" description="Basic and acidic residues" evidence="1">
    <location>
        <begin position="889"/>
        <end position="921"/>
    </location>
</feature>
<feature type="region of interest" description="Disordered" evidence="1">
    <location>
        <begin position="711"/>
        <end position="731"/>
    </location>
</feature>
<feature type="domain" description="PDZ" evidence="3">
    <location>
        <begin position="1034"/>
        <end position="1112"/>
    </location>
</feature>
<dbReference type="SMART" id="SM00228">
    <property type="entry name" value="PDZ"/>
    <property type="match status" value="1"/>
</dbReference>
<evidence type="ECO:0000259" key="3">
    <source>
        <dbReference type="PROSITE" id="PS50106"/>
    </source>
</evidence>
<dbReference type="Pfam" id="PF00595">
    <property type="entry name" value="PDZ"/>
    <property type="match status" value="1"/>
</dbReference>
<dbReference type="GeneID" id="112682271"/>
<dbReference type="SUPFAM" id="SSF50156">
    <property type="entry name" value="PDZ domain-like"/>
    <property type="match status" value="1"/>
</dbReference>
<dbReference type="PANTHER" id="PTHR47644:SF1">
    <property type="entry name" value="PDZ DOMAIN-CONTAINING PROTEIN"/>
    <property type="match status" value="1"/>
</dbReference>
<evidence type="ECO:0000313" key="4">
    <source>
        <dbReference type="Proteomes" id="UP000694846"/>
    </source>
</evidence>
<feature type="region of interest" description="Disordered" evidence="1">
    <location>
        <begin position="308"/>
        <end position="358"/>
    </location>
</feature>
<feature type="region of interest" description="Disordered" evidence="1">
    <location>
        <begin position="1"/>
        <end position="24"/>
    </location>
</feature>
<name>A0A8B8FCJ6_9HEMI</name>
<feature type="region of interest" description="Disordered" evidence="1">
    <location>
        <begin position="862"/>
        <end position="942"/>
    </location>
</feature>
<dbReference type="InterPro" id="IPR001478">
    <property type="entry name" value="PDZ"/>
</dbReference>
<feature type="domain" description="PH" evidence="2">
    <location>
        <begin position="1253"/>
        <end position="1352"/>
    </location>
</feature>
<reference evidence="5" key="1">
    <citation type="submission" date="2025-08" db="UniProtKB">
        <authorList>
            <consortium name="RefSeq"/>
        </authorList>
    </citation>
    <scope>IDENTIFICATION</scope>
    <source>
        <tissue evidence="5">Whole body</tissue>
    </source>
</reference>
<feature type="domain" description="PH" evidence="2">
    <location>
        <begin position="1127"/>
        <end position="1232"/>
    </location>
</feature>
<dbReference type="InterPro" id="IPR036034">
    <property type="entry name" value="PDZ_sf"/>
</dbReference>
<dbReference type="OrthoDB" id="2157866at2759"/>